<proteinExistence type="predicted"/>
<reference evidence="1" key="1">
    <citation type="submission" date="2018-02" db="EMBL/GenBank/DDBJ databases">
        <title>The genomes of Aspergillus section Nigri reveals drivers in fungal speciation.</title>
        <authorList>
            <consortium name="DOE Joint Genome Institute"/>
            <person name="Vesth T.C."/>
            <person name="Nybo J."/>
            <person name="Theobald S."/>
            <person name="Brandl J."/>
            <person name="Frisvad J.C."/>
            <person name="Nielsen K.F."/>
            <person name="Lyhne E.K."/>
            <person name="Kogle M.E."/>
            <person name="Kuo A."/>
            <person name="Riley R."/>
            <person name="Clum A."/>
            <person name="Nolan M."/>
            <person name="Lipzen A."/>
            <person name="Salamov A."/>
            <person name="Henrissat B."/>
            <person name="Wiebenga A."/>
            <person name="De vries R.P."/>
            <person name="Grigoriev I.V."/>
            <person name="Mortensen U.H."/>
            <person name="Andersen M.R."/>
            <person name="Baker S.E."/>
        </authorList>
    </citation>
    <scope>NUCLEOTIDE SEQUENCE</scope>
    <source>
        <strain evidence="1">CBS 621.78</strain>
    </source>
</reference>
<accession>A0ACD1GG73</accession>
<evidence type="ECO:0000313" key="1">
    <source>
        <dbReference type="EMBL" id="RAH48160.1"/>
    </source>
</evidence>
<evidence type="ECO:0000313" key="2">
    <source>
        <dbReference type="Proteomes" id="UP000249057"/>
    </source>
</evidence>
<dbReference type="Proteomes" id="UP000249057">
    <property type="component" value="Unassembled WGS sequence"/>
</dbReference>
<protein>
    <submittedName>
        <fullName evidence="1">Uncharacterized protein</fullName>
    </submittedName>
</protein>
<keyword evidence="2" id="KW-1185">Reference proteome</keyword>
<dbReference type="EMBL" id="KZ825325">
    <property type="protein sequence ID" value="RAH48160.1"/>
    <property type="molecule type" value="Genomic_DNA"/>
</dbReference>
<name>A0ACD1GG73_9EURO</name>
<gene>
    <name evidence="1" type="ORF">BO95DRAFT_461246</name>
</gene>
<sequence>MKSKQRSWAYFAASVRSRAVLDIVASLDFRSFHTVQPRAGVTDENAQYFFPRGSTLLVGNADQLPLGLVCGICCMDAFEMCVGGSRGQKCNNCIQIDHKSWSMQRVQYALSNEALVQEYRSSPHLLATLLWCLWPAEQLRVKTRKSSYR</sequence>
<organism evidence="1 2">
    <name type="scientific">Aspergillus brunneoviolaceus CBS 621.78</name>
    <dbReference type="NCBI Taxonomy" id="1450534"/>
    <lineage>
        <taxon>Eukaryota</taxon>
        <taxon>Fungi</taxon>
        <taxon>Dikarya</taxon>
        <taxon>Ascomycota</taxon>
        <taxon>Pezizomycotina</taxon>
        <taxon>Eurotiomycetes</taxon>
        <taxon>Eurotiomycetidae</taxon>
        <taxon>Eurotiales</taxon>
        <taxon>Aspergillaceae</taxon>
        <taxon>Aspergillus</taxon>
        <taxon>Aspergillus subgen. Circumdati</taxon>
    </lineage>
</organism>